<dbReference type="EMBL" id="NCKU01000663">
    <property type="protein sequence ID" value="RWS14618.1"/>
    <property type="molecule type" value="Genomic_DNA"/>
</dbReference>
<dbReference type="GO" id="GO:0000122">
    <property type="term" value="P:negative regulation of transcription by RNA polymerase II"/>
    <property type="evidence" value="ECO:0007669"/>
    <property type="project" value="InterPro"/>
</dbReference>
<dbReference type="Gene3D" id="1.10.20.10">
    <property type="entry name" value="Histone, subunit A"/>
    <property type="match status" value="1"/>
</dbReference>
<comment type="similarity">
    <text evidence="2">Belongs to the NC2 beta/DR1 family.</text>
</comment>
<evidence type="ECO:0000256" key="7">
    <source>
        <dbReference type="SAM" id="MobiDB-lite"/>
    </source>
</evidence>
<dbReference type="InterPro" id="IPR003958">
    <property type="entry name" value="CBFA_NFYB_domain"/>
</dbReference>
<dbReference type="InterPro" id="IPR009072">
    <property type="entry name" value="Histone-fold"/>
</dbReference>
<reference evidence="9 11" key="1">
    <citation type="journal article" date="2018" name="Gigascience">
        <title>Genomes of trombidid mites reveal novel predicted allergens and laterally-transferred genes associated with secondary metabolism.</title>
        <authorList>
            <person name="Dong X."/>
            <person name="Chaisiri K."/>
            <person name="Xia D."/>
            <person name="Armstrong S.D."/>
            <person name="Fang Y."/>
            <person name="Donnelly M.J."/>
            <person name="Kadowaki T."/>
            <person name="McGarry J.W."/>
            <person name="Darby A.C."/>
            <person name="Makepeace B.L."/>
        </authorList>
    </citation>
    <scope>NUCLEOTIDE SEQUENCE [LARGE SCALE GENOMIC DNA]</scope>
    <source>
        <strain evidence="9">UoL-WK</strain>
    </source>
</reference>
<dbReference type="STRING" id="1965070.A0A3S3P8Q0"/>
<dbReference type="Proteomes" id="UP000285301">
    <property type="component" value="Unassembled WGS sequence"/>
</dbReference>
<dbReference type="GO" id="GO:0046982">
    <property type="term" value="F:protein heterodimerization activity"/>
    <property type="evidence" value="ECO:0007669"/>
    <property type="project" value="InterPro"/>
</dbReference>
<proteinExistence type="inferred from homology"/>
<evidence type="ECO:0000313" key="10">
    <source>
        <dbReference type="EMBL" id="RWS14628.1"/>
    </source>
</evidence>
<gene>
    <name evidence="9" type="ORF">B4U79_01217</name>
    <name evidence="10" type="ORF">B4U79_09734</name>
</gene>
<feature type="domain" description="Transcription factor CBF/NF-Y/archaeal histone" evidence="8">
    <location>
        <begin position="16"/>
        <end position="77"/>
    </location>
</feature>
<comment type="subcellular location">
    <subcellularLocation>
        <location evidence="1">Nucleus</location>
    </subcellularLocation>
</comment>
<dbReference type="EMBL" id="NCKU01000662">
    <property type="protein sequence ID" value="RWS14628.1"/>
    <property type="molecule type" value="Genomic_DNA"/>
</dbReference>
<evidence type="ECO:0000313" key="11">
    <source>
        <dbReference type="Proteomes" id="UP000285301"/>
    </source>
</evidence>
<name>A0A3S3P8Q0_9ACAR</name>
<keyword evidence="11" id="KW-1185">Reference proteome</keyword>
<dbReference type="Pfam" id="PF00808">
    <property type="entry name" value="CBFD_NFYB_HMF"/>
    <property type="match status" value="1"/>
</dbReference>
<evidence type="ECO:0000256" key="3">
    <source>
        <dbReference type="ARBA" id="ARBA00018742"/>
    </source>
</evidence>
<reference evidence="9" key="2">
    <citation type="submission" date="2018-11" db="EMBL/GenBank/DDBJ databases">
        <title>Trombidioid mite genomics.</title>
        <authorList>
            <person name="Dong X."/>
        </authorList>
    </citation>
    <scope>NUCLEOTIDE SEQUENCE</scope>
    <source>
        <strain evidence="9">UoL-WK</strain>
    </source>
</reference>
<evidence type="ECO:0000259" key="8">
    <source>
        <dbReference type="Pfam" id="PF00808"/>
    </source>
</evidence>
<protein>
    <recommendedName>
        <fullName evidence="3">Protein Dr1</fullName>
    </recommendedName>
    <alternativeName>
        <fullName evidence="6">Down-regulator of transcription 1</fullName>
    </alternativeName>
    <alternativeName>
        <fullName evidence="5">Negative cofactor 2-beta</fullName>
    </alternativeName>
</protein>
<evidence type="ECO:0000256" key="6">
    <source>
        <dbReference type="ARBA" id="ARBA00032651"/>
    </source>
</evidence>
<dbReference type="OrthoDB" id="601405at2759"/>
<dbReference type="PANTHER" id="PTHR46138:SF1">
    <property type="entry name" value="PROTEIN DR1"/>
    <property type="match status" value="1"/>
</dbReference>
<accession>A0A3S3P8Q0</accession>
<evidence type="ECO:0000256" key="4">
    <source>
        <dbReference type="ARBA" id="ARBA00023242"/>
    </source>
</evidence>
<evidence type="ECO:0000256" key="5">
    <source>
        <dbReference type="ARBA" id="ARBA00030451"/>
    </source>
</evidence>
<feature type="region of interest" description="Disordered" evidence="7">
    <location>
        <begin position="151"/>
        <end position="170"/>
    </location>
</feature>
<dbReference type="AlphaFoldDB" id="A0A3S3P8Q0"/>
<evidence type="ECO:0000313" key="9">
    <source>
        <dbReference type="EMBL" id="RWS14618.1"/>
    </source>
</evidence>
<dbReference type="GO" id="GO:0017025">
    <property type="term" value="F:TBP-class protein binding"/>
    <property type="evidence" value="ECO:0007669"/>
    <property type="project" value="TreeGrafter"/>
</dbReference>
<sequence length="170" mass="19772">MASNEKVSEKEEEELTIPRAAMNKLIKELVPDIRVANETREIILNCCSEFIKVITTEANLICEEQQKKTMSGEHVIGAFNKLGLHEYKVEAERVLNDCKGKRRRQSTRLEHLGIPEEELLRQQQELFAKARLEQQIRDQQEWLELQNAAIQQQSQLETNHQPDSDDDNSY</sequence>
<evidence type="ECO:0000256" key="1">
    <source>
        <dbReference type="ARBA" id="ARBA00004123"/>
    </source>
</evidence>
<dbReference type="FunFam" id="1.10.20.10:FF:000019">
    <property type="entry name" value="Negative cofactor 2 beta"/>
    <property type="match status" value="1"/>
</dbReference>
<dbReference type="CDD" id="cd22905">
    <property type="entry name" value="HFD_Dr1"/>
    <property type="match status" value="1"/>
</dbReference>
<feature type="compositionally biased region" description="Polar residues" evidence="7">
    <location>
        <begin position="151"/>
        <end position="161"/>
    </location>
</feature>
<dbReference type="SUPFAM" id="SSF47113">
    <property type="entry name" value="Histone-fold"/>
    <property type="match status" value="1"/>
</dbReference>
<evidence type="ECO:0000256" key="2">
    <source>
        <dbReference type="ARBA" id="ARBA00009245"/>
    </source>
</evidence>
<dbReference type="GO" id="GO:0051123">
    <property type="term" value="P:RNA polymerase II preinitiation complex assembly"/>
    <property type="evidence" value="ECO:0007669"/>
    <property type="project" value="TreeGrafter"/>
</dbReference>
<dbReference type="GO" id="GO:0016251">
    <property type="term" value="F:RNA polymerase II general transcription initiation factor activity"/>
    <property type="evidence" value="ECO:0007669"/>
    <property type="project" value="TreeGrafter"/>
</dbReference>
<dbReference type="PANTHER" id="PTHR46138">
    <property type="entry name" value="PROTEIN DR1"/>
    <property type="match status" value="1"/>
</dbReference>
<comment type="caution">
    <text evidence="9">The sequence shown here is derived from an EMBL/GenBank/DDBJ whole genome shotgun (WGS) entry which is preliminary data.</text>
</comment>
<dbReference type="InterPro" id="IPR042225">
    <property type="entry name" value="Ncb2"/>
</dbReference>
<organism evidence="9 11">
    <name type="scientific">Dinothrombium tinctorium</name>
    <dbReference type="NCBI Taxonomy" id="1965070"/>
    <lineage>
        <taxon>Eukaryota</taxon>
        <taxon>Metazoa</taxon>
        <taxon>Ecdysozoa</taxon>
        <taxon>Arthropoda</taxon>
        <taxon>Chelicerata</taxon>
        <taxon>Arachnida</taxon>
        <taxon>Acari</taxon>
        <taxon>Acariformes</taxon>
        <taxon>Trombidiformes</taxon>
        <taxon>Prostigmata</taxon>
        <taxon>Anystina</taxon>
        <taxon>Parasitengona</taxon>
        <taxon>Trombidioidea</taxon>
        <taxon>Trombidiidae</taxon>
        <taxon>Dinothrombium</taxon>
    </lineage>
</organism>
<dbReference type="GO" id="GO:0017054">
    <property type="term" value="C:negative cofactor 2 complex"/>
    <property type="evidence" value="ECO:0007669"/>
    <property type="project" value="InterPro"/>
</dbReference>
<keyword evidence="4" id="KW-0539">Nucleus</keyword>